<keyword evidence="2" id="KW-1185">Reference proteome</keyword>
<proteinExistence type="predicted"/>
<protein>
    <recommendedName>
        <fullName evidence="3">DNA-binding protein</fullName>
    </recommendedName>
</protein>
<name>A0A2P7SE54_9HYPH</name>
<evidence type="ECO:0008006" key="3">
    <source>
        <dbReference type="Google" id="ProtNLM"/>
    </source>
</evidence>
<evidence type="ECO:0000313" key="1">
    <source>
        <dbReference type="EMBL" id="PSJ60779.1"/>
    </source>
</evidence>
<evidence type="ECO:0000313" key="2">
    <source>
        <dbReference type="Proteomes" id="UP000240653"/>
    </source>
</evidence>
<dbReference type="Proteomes" id="UP000240653">
    <property type="component" value="Unassembled WGS sequence"/>
</dbReference>
<dbReference type="OrthoDB" id="8117141at2"/>
<sequence length="84" mass="9082">MFFDHSNSHASVWAAIDRIASDYDLTASGLAIELGMHPTAFNKSKRTGPGGRLRWPSSETIARILARVGMTFSEFGALVDEVAA</sequence>
<dbReference type="EMBL" id="PXYL01000005">
    <property type="protein sequence ID" value="PSJ60779.1"/>
    <property type="molecule type" value="Genomic_DNA"/>
</dbReference>
<dbReference type="AlphaFoldDB" id="A0A2P7SE54"/>
<gene>
    <name evidence="1" type="ORF">C7I85_12110</name>
</gene>
<accession>A0A2P7SE54</accession>
<comment type="caution">
    <text evidence="1">The sequence shown here is derived from an EMBL/GenBank/DDBJ whole genome shotgun (WGS) entry which is preliminary data.</text>
</comment>
<organism evidence="1 2">
    <name type="scientific">Pseudaminobacter soli</name>
    <name type="common">ex Li et al. 2025</name>
    <dbReference type="NCBI Taxonomy" id="1295366"/>
    <lineage>
        <taxon>Bacteria</taxon>
        <taxon>Pseudomonadati</taxon>
        <taxon>Pseudomonadota</taxon>
        <taxon>Alphaproteobacteria</taxon>
        <taxon>Hyphomicrobiales</taxon>
        <taxon>Phyllobacteriaceae</taxon>
        <taxon>Pseudaminobacter</taxon>
    </lineage>
</organism>
<reference evidence="1 2" key="1">
    <citation type="submission" date="2018-03" db="EMBL/GenBank/DDBJ databases">
        <title>The draft genome of Mesorhizobium soli JCM 19897.</title>
        <authorList>
            <person name="Li L."/>
            <person name="Liu L."/>
            <person name="Liang L."/>
            <person name="Wang T."/>
            <person name="Zhang X."/>
        </authorList>
    </citation>
    <scope>NUCLEOTIDE SEQUENCE [LARGE SCALE GENOMIC DNA]</scope>
    <source>
        <strain evidence="1 2">JCM 19897</strain>
    </source>
</reference>